<dbReference type="GO" id="GO:0006427">
    <property type="term" value="P:histidyl-tRNA aminoacylation"/>
    <property type="evidence" value="ECO:0007669"/>
    <property type="project" value="TreeGrafter"/>
</dbReference>
<comment type="catalytic activity">
    <reaction evidence="3">
        <text>tRNA(His) + L-histidine + ATP = L-histidyl-tRNA(His) + AMP + diphosphate + H(+)</text>
        <dbReference type="Rhea" id="RHEA:17313"/>
        <dbReference type="Rhea" id="RHEA-COMP:9665"/>
        <dbReference type="Rhea" id="RHEA-COMP:9689"/>
        <dbReference type="ChEBI" id="CHEBI:15378"/>
        <dbReference type="ChEBI" id="CHEBI:30616"/>
        <dbReference type="ChEBI" id="CHEBI:33019"/>
        <dbReference type="ChEBI" id="CHEBI:57595"/>
        <dbReference type="ChEBI" id="CHEBI:78442"/>
        <dbReference type="ChEBI" id="CHEBI:78527"/>
        <dbReference type="ChEBI" id="CHEBI:456215"/>
        <dbReference type="EC" id="6.1.1.21"/>
    </reaction>
</comment>
<evidence type="ECO:0000259" key="4">
    <source>
        <dbReference type="Pfam" id="PF03129"/>
    </source>
</evidence>
<evidence type="ECO:0000313" key="7">
    <source>
        <dbReference type="Proteomes" id="UP000051530"/>
    </source>
</evidence>
<feature type="non-terminal residue" evidence="6">
    <location>
        <position position="1"/>
    </location>
</feature>
<evidence type="ECO:0000256" key="1">
    <source>
        <dbReference type="ARBA" id="ARBA00012815"/>
    </source>
</evidence>
<dbReference type="InterPro" id="IPR036621">
    <property type="entry name" value="Anticodon-bd_dom_sf"/>
</dbReference>
<reference evidence="6 7" key="1">
    <citation type="submission" date="2015-07" db="EMBL/GenBank/DDBJ databases">
        <title>The genome of Pseudoloma neurophilia, a relevant intracellular parasite of the zebrafish.</title>
        <authorList>
            <person name="Ndikumana S."/>
            <person name="Pelin A."/>
            <person name="Sanders J."/>
            <person name="Corradi N."/>
        </authorList>
    </citation>
    <scope>NUCLEOTIDE SEQUENCE [LARGE SCALE GENOMIC DNA]</scope>
    <source>
        <strain evidence="6 7">MK1</strain>
    </source>
</reference>
<accession>A0A0R0M042</accession>
<dbReference type="AlphaFoldDB" id="A0A0R0M042"/>
<dbReference type="Gene3D" id="3.40.50.800">
    <property type="entry name" value="Anticodon-binding domain"/>
    <property type="match status" value="1"/>
</dbReference>
<dbReference type="GO" id="GO:0000166">
    <property type="term" value="F:nucleotide binding"/>
    <property type="evidence" value="ECO:0007669"/>
    <property type="project" value="UniProtKB-KW"/>
</dbReference>
<name>A0A0R0M042_9MICR</name>
<dbReference type="OrthoDB" id="1906957at2759"/>
<dbReference type="PANTHER" id="PTHR11476:SF7">
    <property type="entry name" value="HISTIDINE--TRNA LIGASE"/>
    <property type="match status" value="1"/>
</dbReference>
<dbReference type="Proteomes" id="UP000051530">
    <property type="component" value="Unassembled WGS sequence"/>
</dbReference>
<dbReference type="GO" id="GO:0003723">
    <property type="term" value="F:RNA binding"/>
    <property type="evidence" value="ECO:0007669"/>
    <property type="project" value="TreeGrafter"/>
</dbReference>
<dbReference type="InterPro" id="IPR004154">
    <property type="entry name" value="Anticodon-bd"/>
</dbReference>
<keyword evidence="6" id="KW-0030">Aminoacyl-tRNA synthetase</keyword>
<evidence type="ECO:0000256" key="3">
    <source>
        <dbReference type="ARBA" id="ARBA00047639"/>
    </source>
</evidence>
<dbReference type="GO" id="GO:0004821">
    <property type="term" value="F:histidine-tRNA ligase activity"/>
    <property type="evidence" value="ECO:0007669"/>
    <property type="project" value="UniProtKB-EC"/>
</dbReference>
<dbReference type="Pfam" id="PF13393">
    <property type="entry name" value="tRNA-synt_His"/>
    <property type="match status" value="1"/>
</dbReference>
<keyword evidence="7" id="KW-1185">Reference proteome</keyword>
<evidence type="ECO:0000313" key="6">
    <source>
        <dbReference type="EMBL" id="KRH92032.1"/>
    </source>
</evidence>
<dbReference type="PANTHER" id="PTHR11476">
    <property type="entry name" value="HISTIDYL-TRNA SYNTHETASE"/>
    <property type="match status" value="1"/>
</dbReference>
<dbReference type="EC" id="6.1.1.21" evidence="1"/>
<dbReference type="Gene3D" id="3.30.930.10">
    <property type="entry name" value="Bira Bifunctional Protein, Domain 2"/>
    <property type="match status" value="1"/>
</dbReference>
<dbReference type="GO" id="GO:0005829">
    <property type="term" value="C:cytosol"/>
    <property type="evidence" value="ECO:0007669"/>
    <property type="project" value="TreeGrafter"/>
</dbReference>
<gene>
    <name evidence="6" type="ORF">M153_13700000794</name>
</gene>
<comment type="caution">
    <text evidence="6">The sequence shown here is derived from an EMBL/GenBank/DDBJ whole genome shotgun (WGS) entry which is preliminary data.</text>
</comment>
<protein>
    <recommendedName>
        <fullName evidence="1">histidine--tRNA ligase</fullName>
        <ecNumber evidence="1">6.1.1.21</ecNumber>
    </recommendedName>
</protein>
<dbReference type="InterPro" id="IPR045864">
    <property type="entry name" value="aa-tRNA-synth_II/BPL/LPL"/>
</dbReference>
<dbReference type="EMBL" id="LGUB01001280">
    <property type="protein sequence ID" value="KRH92032.1"/>
    <property type="molecule type" value="Genomic_DNA"/>
</dbReference>
<feature type="domain" description="Class II Histidinyl-tRNA synthetase (HisRS)-like catalytic core" evidence="5">
    <location>
        <begin position="43"/>
        <end position="157"/>
    </location>
</feature>
<organism evidence="6 7">
    <name type="scientific">Pseudoloma neurophilia</name>
    <dbReference type="NCBI Taxonomy" id="146866"/>
    <lineage>
        <taxon>Eukaryota</taxon>
        <taxon>Fungi</taxon>
        <taxon>Fungi incertae sedis</taxon>
        <taxon>Microsporidia</taxon>
        <taxon>Pseudoloma</taxon>
    </lineage>
</organism>
<dbReference type="InterPro" id="IPR041715">
    <property type="entry name" value="HisRS-like_core"/>
</dbReference>
<keyword evidence="2" id="KW-0547">Nucleotide-binding</keyword>
<dbReference type="SUPFAM" id="SSF52954">
    <property type="entry name" value="Class II aaRS ABD-related"/>
    <property type="match status" value="1"/>
</dbReference>
<feature type="domain" description="Anticodon-binding" evidence="4">
    <location>
        <begin position="179"/>
        <end position="262"/>
    </location>
</feature>
<evidence type="ECO:0000256" key="2">
    <source>
        <dbReference type="ARBA" id="ARBA00022741"/>
    </source>
</evidence>
<dbReference type="SUPFAM" id="SSF55681">
    <property type="entry name" value="Class II aaRS and biotin synthetases"/>
    <property type="match status" value="1"/>
</dbReference>
<evidence type="ECO:0000259" key="5">
    <source>
        <dbReference type="Pfam" id="PF13393"/>
    </source>
</evidence>
<dbReference type="VEuPathDB" id="MicrosporidiaDB:M153_13700000794"/>
<sequence>NINETENSFNFSSICSSIDKLEKIGLENVKQEIIEKGWSVDQTDKMSKLLQVKSVDEIENILLKESKYEKTKDIAKQAIDDLKILFDYLEMFNVKKTRIKFDISLARGLNYYTGVIFEAVFNNFKDIGSVCGGGRYDQLVGQFCKKQVPAIGFSVGILRIFSILSKRKERKTCSTELLIVPRDLKLMNNAIRLANRFWKCNLSTEINLKKRTDISDMKKYCKKEKIPYLILIGDEIVDGRVVIFDVLKNEESILTIEEVIERF</sequence>
<proteinExistence type="predicted"/>
<keyword evidence="6" id="KW-0436">Ligase</keyword>
<dbReference type="Pfam" id="PF03129">
    <property type="entry name" value="HGTP_anticodon"/>
    <property type="match status" value="1"/>
</dbReference>